<dbReference type="AlphaFoldDB" id="A0A2W4XL36"/>
<dbReference type="GO" id="GO:0008703">
    <property type="term" value="F:5-amino-6-(5-phosphoribosylamino)uracil reductase activity"/>
    <property type="evidence" value="ECO:0007669"/>
    <property type="project" value="InterPro"/>
</dbReference>
<comment type="caution">
    <text evidence="2">The sequence shown here is derived from an EMBL/GenBank/DDBJ whole genome shotgun (WGS) entry which is preliminary data.</text>
</comment>
<feature type="domain" description="Bacterial bifunctional deaminase-reductase C-terminal" evidence="1">
    <location>
        <begin position="4"/>
        <end position="170"/>
    </location>
</feature>
<dbReference type="Proteomes" id="UP000249794">
    <property type="component" value="Unassembled WGS sequence"/>
</dbReference>
<dbReference type="Gene3D" id="3.40.430.10">
    <property type="entry name" value="Dihydrofolate Reductase, subunit A"/>
    <property type="match status" value="1"/>
</dbReference>
<evidence type="ECO:0000313" key="2">
    <source>
        <dbReference type="EMBL" id="PZO57654.1"/>
    </source>
</evidence>
<dbReference type="PANTHER" id="PTHR38011:SF11">
    <property type="entry name" value="2,5-DIAMINO-6-RIBOSYLAMINO-4(3H)-PYRIMIDINONE 5'-PHOSPHATE REDUCTASE"/>
    <property type="match status" value="1"/>
</dbReference>
<dbReference type="Pfam" id="PF01872">
    <property type="entry name" value="RibD_C"/>
    <property type="match status" value="1"/>
</dbReference>
<dbReference type="InterPro" id="IPR024072">
    <property type="entry name" value="DHFR-like_dom_sf"/>
</dbReference>
<dbReference type="EMBL" id="QBMP01000047">
    <property type="protein sequence ID" value="PZO57654.1"/>
    <property type="molecule type" value="Genomic_DNA"/>
</dbReference>
<dbReference type="InterPro" id="IPR050765">
    <property type="entry name" value="Riboflavin_Biosynth_HTPR"/>
</dbReference>
<dbReference type="InterPro" id="IPR002734">
    <property type="entry name" value="RibDG_C"/>
</dbReference>
<sequence>MKATVYIATSVDGFIARKNGGIDWLPSGGDTEGGEDYGYQEFIDSVDALVMGRNTYELALSFDLWPYAEKPVFVLSSRQVDIPDGIAKTVESMCTPPGEVVRRLAKRGFNHLYIDGGKTIQGFLYEGLIQQLIITKVPILIGTGIPLFDSLPHDVRLQHVETRQFENGLVQSKYEVIGNVA</sequence>
<proteinExistence type="predicted"/>
<name>A0A2W4XL36_9CYAN</name>
<accession>A0A2W4XL36</accession>
<dbReference type="GO" id="GO:0009231">
    <property type="term" value="P:riboflavin biosynthetic process"/>
    <property type="evidence" value="ECO:0007669"/>
    <property type="project" value="InterPro"/>
</dbReference>
<gene>
    <name evidence="2" type="ORF">DCF15_06610</name>
</gene>
<protein>
    <submittedName>
        <fullName evidence="2">Deaminase</fullName>
    </submittedName>
</protein>
<dbReference type="SUPFAM" id="SSF53597">
    <property type="entry name" value="Dihydrofolate reductase-like"/>
    <property type="match status" value="1"/>
</dbReference>
<organism evidence="2 3">
    <name type="scientific">Phormidesmis priestleyi</name>
    <dbReference type="NCBI Taxonomy" id="268141"/>
    <lineage>
        <taxon>Bacteria</taxon>
        <taxon>Bacillati</taxon>
        <taxon>Cyanobacteriota</taxon>
        <taxon>Cyanophyceae</taxon>
        <taxon>Leptolyngbyales</taxon>
        <taxon>Leptolyngbyaceae</taxon>
        <taxon>Phormidesmis</taxon>
    </lineage>
</organism>
<dbReference type="PANTHER" id="PTHR38011">
    <property type="entry name" value="DIHYDROFOLATE REDUCTASE FAMILY PROTEIN (AFU_ORTHOLOGUE AFUA_8G06820)"/>
    <property type="match status" value="1"/>
</dbReference>
<evidence type="ECO:0000259" key="1">
    <source>
        <dbReference type="Pfam" id="PF01872"/>
    </source>
</evidence>
<reference evidence="3" key="1">
    <citation type="submission" date="2018-04" db="EMBL/GenBank/DDBJ databases">
        <authorList>
            <person name="Cornet L."/>
        </authorList>
    </citation>
    <scope>NUCLEOTIDE SEQUENCE [LARGE SCALE GENOMIC DNA]</scope>
</reference>
<reference evidence="2 3" key="2">
    <citation type="submission" date="2018-06" db="EMBL/GenBank/DDBJ databases">
        <title>Metagenomic assembly of (sub)arctic Cyanobacteria and their associated microbiome from non-axenic cultures.</title>
        <authorList>
            <person name="Baurain D."/>
        </authorList>
    </citation>
    <scope>NUCLEOTIDE SEQUENCE [LARGE SCALE GENOMIC DNA]</scope>
    <source>
        <strain evidence="2">ULC027bin1</strain>
    </source>
</reference>
<evidence type="ECO:0000313" key="3">
    <source>
        <dbReference type="Proteomes" id="UP000249794"/>
    </source>
</evidence>